<feature type="disulfide bond" evidence="4">
    <location>
        <begin position="59"/>
        <end position="68"/>
    </location>
</feature>
<feature type="disulfide bond" evidence="4">
    <location>
        <begin position="117"/>
        <end position="134"/>
    </location>
</feature>
<feature type="domain" description="EGF-like" evidence="6">
    <location>
        <begin position="318"/>
        <end position="356"/>
    </location>
</feature>
<feature type="disulfide bond" evidence="4">
    <location>
        <begin position="346"/>
        <end position="355"/>
    </location>
</feature>
<dbReference type="InterPro" id="IPR049883">
    <property type="entry name" value="NOTCH1_EGF-like"/>
</dbReference>
<protein>
    <recommendedName>
        <fullName evidence="6">EGF-like domain-containing protein</fullName>
    </recommendedName>
</protein>
<dbReference type="CDD" id="cd00054">
    <property type="entry name" value="EGF_CA"/>
    <property type="match status" value="4"/>
</dbReference>
<dbReference type="PROSITE" id="PS01186">
    <property type="entry name" value="EGF_2"/>
    <property type="match status" value="5"/>
</dbReference>
<evidence type="ECO:0000256" key="5">
    <source>
        <dbReference type="SAM" id="SignalP"/>
    </source>
</evidence>
<feature type="domain" description="EGF-like" evidence="6">
    <location>
        <begin position="148"/>
        <end position="186"/>
    </location>
</feature>
<feature type="domain" description="EGF-like" evidence="6">
    <location>
        <begin position="202"/>
        <end position="239"/>
    </location>
</feature>
<feature type="disulfide bond" evidence="4">
    <location>
        <begin position="306"/>
        <end position="315"/>
    </location>
</feature>
<evidence type="ECO:0000256" key="2">
    <source>
        <dbReference type="ARBA" id="ARBA00022737"/>
    </source>
</evidence>
<dbReference type="FunFam" id="2.10.25.10:FF:000136">
    <property type="entry name" value="Neurogenic locus notch 1"/>
    <property type="match status" value="2"/>
</dbReference>
<feature type="domain" description="EGF-like" evidence="6">
    <location>
        <begin position="32"/>
        <end position="69"/>
    </location>
</feature>
<dbReference type="InterPro" id="IPR000742">
    <property type="entry name" value="EGF"/>
</dbReference>
<dbReference type="PROSITE" id="PS00022">
    <property type="entry name" value="EGF_1"/>
    <property type="match status" value="8"/>
</dbReference>
<gene>
    <name evidence="7" type="ORF">ACEWY4_000495</name>
</gene>
<feature type="disulfide bond" evidence="4">
    <location>
        <begin position="136"/>
        <end position="145"/>
    </location>
</feature>
<keyword evidence="1 4" id="KW-0245">EGF-like domain</keyword>
<feature type="domain" description="EGF-like" evidence="6">
    <location>
        <begin position="241"/>
        <end position="277"/>
    </location>
</feature>
<evidence type="ECO:0000256" key="3">
    <source>
        <dbReference type="ARBA" id="ARBA00023157"/>
    </source>
</evidence>
<keyword evidence="2" id="KW-0677">Repeat</keyword>
<keyword evidence="5" id="KW-0732">Signal</keyword>
<dbReference type="PROSITE" id="PS01187">
    <property type="entry name" value="EGF_CA"/>
    <property type="match status" value="2"/>
</dbReference>
<dbReference type="SUPFAM" id="SSF57196">
    <property type="entry name" value="EGF/Laminin"/>
    <property type="match status" value="5"/>
</dbReference>
<dbReference type="PROSITE" id="PS50026">
    <property type="entry name" value="EGF_3"/>
    <property type="match status" value="8"/>
</dbReference>
<dbReference type="InterPro" id="IPR009030">
    <property type="entry name" value="Growth_fac_rcpt_cys_sf"/>
</dbReference>
<dbReference type="AlphaFoldDB" id="A0ABD1KWS9"/>
<reference evidence="7 8" key="1">
    <citation type="submission" date="2024-09" db="EMBL/GenBank/DDBJ databases">
        <title>A chromosome-level genome assembly of Gray's grenadier anchovy, Coilia grayii.</title>
        <authorList>
            <person name="Fu Z."/>
        </authorList>
    </citation>
    <scope>NUCLEOTIDE SEQUENCE [LARGE SCALE GENOMIC DNA]</scope>
    <source>
        <strain evidence="7">G4</strain>
        <tissue evidence="7">Muscle</tissue>
    </source>
</reference>
<feature type="disulfide bond" evidence="4">
    <location>
        <begin position="267"/>
        <end position="276"/>
    </location>
</feature>
<keyword evidence="3 4" id="KW-1015">Disulfide bond</keyword>
<evidence type="ECO:0000259" key="6">
    <source>
        <dbReference type="PROSITE" id="PS50026"/>
    </source>
</evidence>
<feature type="disulfide bond" evidence="4">
    <location>
        <begin position="287"/>
        <end position="304"/>
    </location>
</feature>
<dbReference type="Pfam" id="PF00008">
    <property type="entry name" value="EGF"/>
    <property type="match status" value="5"/>
</dbReference>
<dbReference type="InterPro" id="IPR001881">
    <property type="entry name" value="EGF-like_Ca-bd_dom"/>
</dbReference>
<evidence type="ECO:0000313" key="8">
    <source>
        <dbReference type="Proteomes" id="UP001591681"/>
    </source>
</evidence>
<feature type="domain" description="EGF-like" evidence="6">
    <location>
        <begin position="71"/>
        <end position="107"/>
    </location>
</feature>
<dbReference type="Proteomes" id="UP001591681">
    <property type="component" value="Unassembled WGS sequence"/>
</dbReference>
<dbReference type="SUPFAM" id="SSF57184">
    <property type="entry name" value="Growth factor receptor domain"/>
    <property type="match status" value="1"/>
</dbReference>
<feature type="disulfide bond" evidence="4">
    <location>
        <begin position="97"/>
        <end position="106"/>
    </location>
</feature>
<keyword evidence="8" id="KW-1185">Reference proteome</keyword>
<comment type="caution">
    <text evidence="4">Lacks conserved residue(s) required for the propagation of feature annotation.</text>
</comment>
<evidence type="ECO:0000313" key="7">
    <source>
        <dbReference type="EMBL" id="KAL2103627.1"/>
    </source>
</evidence>
<dbReference type="InterPro" id="IPR018097">
    <property type="entry name" value="EGF_Ca-bd_CS"/>
</dbReference>
<feature type="disulfide bond" evidence="4">
    <location>
        <begin position="229"/>
        <end position="238"/>
    </location>
</feature>
<dbReference type="InterPro" id="IPR000152">
    <property type="entry name" value="EGF-type_Asp/Asn_hydroxyl_site"/>
</dbReference>
<dbReference type="Pfam" id="PF07645">
    <property type="entry name" value="EGF_CA"/>
    <property type="match status" value="2"/>
</dbReference>
<dbReference type="SMART" id="SM00181">
    <property type="entry name" value="EGF"/>
    <property type="match status" value="8"/>
</dbReference>
<accession>A0ABD1KWS9</accession>
<dbReference type="EMBL" id="JBHFQA010000001">
    <property type="protein sequence ID" value="KAL2103627.1"/>
    <property type="molecule type" value="Genomic_DNA"/>
</dbReference>
<dbReference type="InterPro" id="IPR051022">
    <property type="entry name" value="Notch_Cell-Fate_Det"/>
</dbReference>
<dbReference type="SMART" id="SM00179">
    <property type="entry name" value="EGF_CA"/>
    <property type="match status" value="6"/>
</dbReference>
<feature type="domain" description="EGF-like" evidence="6">
    <location>
        <begin position="278"/>
        <end position="316"/>
    </location>
</feature>
<feature type="disulfide bond" evidence="4">
    <location>
        <begin position="176"/>
        <end position="185"/>
    </location>
</feature>
<dbReference type="PANTHER" id="PTHR24049">
    <property type="entry name" value="CRUMBS FAMILY MEMBER"/>
    <property type="match status" value="1"/>
</dbReference>
<proteinExistence type="predicted"/>
<evidence type="ECO:0000256" key="4">
    <source>
        <dbReference type="PROSITE-ProRule" id="PRU00076"/>
    </source>
</evidence>
<feature type="signal peptide" evidence="5">
    <location>
        <begin position="1"/>
        <end position="30"/>
    </location>
</feature>
<feature type="domain" description="EGF-like" evidence="6">
    <location>
        <begin position="108"/>
        <end position="146"/>
    </location>
</feature>
<evidence type="ECO:0000256" key="1">
    <source>
        <dbReference type="ARBA" id="ARBA00022536"/>
    </source>
</evidence>
<dbReference type="PROSITE" id="PS00010">
    <property type="entry name" value="ASX_HYDROXYL"/>
    <property type="match status" value="4"/>
</dbReference>
<feature type="chain" id="PRO_5044740509" description="EGF-like domain-containing protein" evidence="5">
    <location>
        <begin position="31"/>
        <end position="363"/>
    </location>
</feature>
<dbReference type="FunFam" id="2.10.25.10:FF:000092">
    <property type="entry name" value="Neurogenic locus notch protein 1"/>
    <property type="match status" value="2"/>
</dbReference>
<dbReference type="Gene3D" id="2.10.25.10">
    <property type="entry name" value="Laminin"/>
    <property type="match status" value="8"/>
</dbReference>
<dbReference type="FunFam" id="2.10.25.10:FF:000060">
    <property type="entry name" value="Neurogenic locus notch protein 1"/>
    <property type="match status" value="2"/>
</dbReference>
<name>A0ABD1KWS9_9TELE</name>
<sequence>MEKDMAIRREFKSKAFLLFALAIIIEHSTAQTKTGCSSPGRCQNGGTCVEADSGSYCICVNGWSGDDCTENIDDCATAACSAGATCIDRVASFICLCPYGRTGLLCHIDDACIHNPCSNGAQCDTNPINGKAHCDCPSGYRGTYCNEDIDECSLGANPCEQRGKCINTFGSFSCQCPHGSMGSRCEIDINECAPNQTGQNCTQTGCSSPGRCQNGGTCVEADSGSYCICVNGWSGDDCTENIDDCATAACSAGATCIDRVASFICLCPYGRTGLLCHIDDACIHNPCSNGAQCDTNPINGKAHCNCPSGYGGTYCNEDIDECSLGANPCEQRGKCINTFGSFQCQCPHGFMGPRCEAHITFMS</sequence>
<comment type="caution">
    <text evidence="7">The sequence shown here is derived from an EMBL/GenBank/DDBJ whole genome shotgun (WGS) entry which is preliminary data.</text>
</comment>
<organism evidence="7 8">
    <name type="scientific">Coilia grayii</name>
    <name type="common">Gray's grenadier anchovy</name>
    <dbReference type="NCBI Taxonomy" id="363190"/>
    <lineage>
        <taxon>Eukaryota</taxon>
        <taxon>Metazoa</taxon>
        <taxon>Chordata</taxon>
        <taxon>Craniata</taxon>
        <taxon>Vertebrata</taxon>
        <taxon>Euteleostomi</taxon>
        <taxon>Actinopterygii</taxon>
        <taxon>Neopterygii</taxon>
        <taxon>Teleostei</taxon>
        <taxon>Clupei</taxon>
        <taxon>Clupeiformes</taxon>
        <taxon>Clupeoidei</taxon>
        <taxon>Engraulidae</taxon>
        <taxon>Coilinae</taxon>
        <taxon>Coilia</taxon>
    </lineage>
</organism>